<gene>
    <name evidence="1" type="ORF">T4B_7507</name>
</gene>
<dbReference type="EMBL" id="JYDS01003829">
    <property type="protein sequence ID" value="KRY95764.1"/>
    <property type="molecule type" value="Genomic_DNA"/>
</dbReference>
<evidence type="ECO:0000313" key="1">
    <source>
        <dbReference type="EMBL" id="KRY95764.1"/>
    </source>
</evidence>
<name>A0A0V1GBX4_TRIPS</name>
<evidence type="ECO:0000313" key="2">
    <source>
        <dbReference type="Proteomes" id="UP000054805"/>
    </source>
</evidence>
<accession>A0A0V1GBX4</accession>
<dbReference type="AlphaFoldDB" id="A0A0V1GBX4"/>
<dbReference type="Proteomes" id="UP000054805">
    <property type="component" value="Unassembled WGS sequence"/>
</dbReference>
<keyword evidence="2" id="KW-1185">Reference proteome</keyword>
<comment type="caution">
    <text evidence="1">The sequence shown here is derived from an EMBL/GenBank/DDBJ whole genome shotgun (WGS) entry which is preliminary data.</text>
</comment>
<sequence>MHCVKVDSSALVRECSMEQGTLRCVSPTICSTLFQNKKNFQAFFE</sequence>
<organism evidence="1 2">
    <name type="scientific">Trichinella pseudospiralis</name>
    <name type="common">Parasitic roundworm</name>
    <dbReference type="NCBI Taxonomy" id="6337"/>
    <lineage>
        <taxon>Eukaryota</taxon>
        <taxon>Metazoa</taxon>
        <taxon>Ecdysozoa</taxon>
        <taxon>Nematoda</taxon>
        <taxon>Enoplea</taxon>
        <taxon>Dorylaimia</taxon>
        <taxon>Trichinellida</taxon>
        <taxon>Trichinellidae</taxon>
        <taxon>Trichinella</taxon>
    </lineage>
</organism>
<reference evidence="1 2" key="1">
    <citation type="submission" date="2015-01" db="EMBL/GenBank/DDBJ databases">
        <title>Evolution of Trichinella species and genotypes.</title>
        <authorList>
            <person name="Korhonen P.K."/>
            <person name="Edoardo P."/>
            <person name="Giuseppe L.R."/>
            <person name="Gasser R.B."/>
        </authorList>
    </citation>
    <scope>NUCLEOTIDE SEQUENCE [LARGE SCALE GENOMIC DNA]</scope>
    <source>
        <strain evidence="1">ISS588</strain>
    </source>
</reference>
<protein>
    <submittedName>
        <fullName evidence="1">Uncharacterized protein</fullName>
    </submittedName>
</protein>
<proteinExistence type="predicted"/>